<feature type="transmembrane region" description="Helical" evidence="6">
    <location>
        <begin position="42"/>
        <end position="62"/>
    </location>
</feature>
<dbReference type="EMBL" id="JAGRQC010000004">
    <property type="protein sequence ID" value="MBR0553591.1"/>
    <property type="molecule type" value="Genomic_DNA"/>
</dbReference>
<comment type="subcellular location">
    <subcellularLocation>
        <location evidence="1">Cell membrane</location>
        <topology evidence="1">Multi-pass membrane protein</topology>
    </subcellularLocation>
</comment>
<gene>
    <name evidence="7" type="ORF">J7S20_13860</name>
</gene>
<dbReference type="AlphaFoldDB" id="A0A8T4IGI6"/>
<protein>
    <submittedName>
        <fullName evidence="7">APC family permease</fullName>
    </submittedName>
</protein>
<feature type="transmembrane region" description="Helical" evidence="6">
    <location>
        <begin position="395"/>
        <end position="414"/>
    </location>
</feature>
<dbReference type="GO" id="GO:0022857">
    <property type="term" value="F:transmembrane transporter activity"/>
    <property type="evidence" value="ECO:0007669"/>
    <property type="project" value="InterPro"/>
</dbReference>
<comment type="caution">
    <text evidence="7">The sequence shown here is derived from an EMBL/GenBank/DDBJ whole genome shotgun (WGS) entry which is preliminary data.</text>
</comment>
<feature type="transmembrane region" description="Helical" evidence="6">
    <location>
        <begin position="369"/>
        <end position="389"/>
    </location>
</feature>
<dbReference type="RefSeq" id="WP_284054835.1">
    <property type="nucleotide sequence ID" value="NZ_JAGRQC010000004.1"/>
</dbReference>
<dbReference type="GO" id="GO:0005886">
    <property type="term" value="C:plasma membrane"/>
    <property type="evidence" value="ECO:0007669"/>
    <property type="project" value="UniProtKB-SubCell"/>
</dbReference>
<feature type="transmembrane region" description="Helical" evidence="6">
    <location>
        <begin position="270"/>
        <end position="290"/>
    </location>
</feature>
<dbReference type="PANTHER" id="PTHR42770:SF11">
    <property type="entry name" value="INNER MEMBRANE TRANSPORT PROTEIN YBAT"/>
    <property type="match status" value="1"/>
</dbReference>
<reference evidence="7" key="1">
    <citation type="submission" date="2021-04" db="EMBL/GenBank/DDBJ databases">
        <title>Ouciella asimina sp. nov., isolated from the surface seawater in the hydrothermal field of Okinawa Trough.</title>
        <authorList>
            <person name="Shuang W."/>
        </authorList>
    </citation>
    <scope>NUCLEOTIDE SEQUENCE</scope>
    <source>
        <strain evidence="7">LXI357</strain>
    </source>
</reference>
<keyword evidence="5 6" id="KW-0472">Membrane</keyword>
<keyword evidence="4 6" id="KW-1133">Transmembrane helix</keyword>
<feature type="transmembrane region" description="Helical" evidence="6">
    <location>
        <begin position="217"/>
        <end position="250"/>
    </location>
</feature>
<evidence type="ECO:0000313" key="8">
    <source>
        <dbReference type="Proteomes" id="UP000676996"/>
    </source>
</evidence>
<evidence type="ECO:0000256" key="4">
    <source>
        <dbReference type="ARBA" id="ARBA00022989"/>
    </source>
</evidence>
<name>A0A8T4IGI6_9SPHN</name>
<proteinExistence type="predicted"/>
<sequence>MADSGKALGPVRVWALAAGGMVGGGIYIALGVVIAAAGIWSWLSFLLAGIVAVATAWSYATLSNHFGKAGGAFEFLEESNREGWAGSLSWLLIVGYTLTISVYAYAFGHYVAWSFGGGPWAIRLLAAGIAAALIGLNLLGVGKMTMVEVVIVSGNLIALLVLAAFGLAHWNPGQLSNGIAAHPPTAAFAGAAAIFMSYEGFQLLAYDYDEVRDAQRLFVPVLVSAAIFVVFVYVVVALGAPMLVGAGAIVDQREVALSVAARAAAGTPGMIAMTVAAGFATSAAINSTLFSTAKLARRVADDGELPRWIDHENGAGVPDRPVVVIGVLAGTLAVIGSLSSLVEAASLVFLVTFAIVNLMAWRHAGRRKWIPGIGMALGSVIGTVLIIRLARSETIPLAVLGILMLVAIFVRPRLLAGRGK</sequence>
<evidence type="ECO:0000256" key="5">
    <source>
        <dbReference type="ARBA" id="ARBA00023136"/>
    </source>
</evidence>
<evidence type="ECO:0000256" key="3">
    <source>
        <dbReference type="ARBA" id="ARBA00022692"/>
    </source>
</evidence>
<feature type="transmembrane region" description="Helical" evidence="6">
    <location>
        <begin position="146"/>
        <end position="167"/>
    </location>
</feature>
<dbReference type="Proteomes" id="UP000676996">
    <property type="component" value="Unassembled WGS sequence"/>
</dbReference>
<evidence type="ECO:0000256" key="2">
    <source>
        <dbReference type="ARBA" id="ARBA00022475"/>
    </source>
</evidence>
<feature type="transmembrane region" description="Helical" evidence="6">
    <location>
        <begin position="83"/>
        <end position="108"/>
    </location>
</feature>
<organism evidence="7 8">
    <name type="scientific">Stakelama marina</name>
    <dbReference type="NCBI Taxonomy" id="2826939"/>
    <lineage>
        <taxon>Bacteria</taxon>
        <taxon>Pseudomonadati</taxon>
        <taxon>Pseudomonadota</taxon>
        <taxon>Alphaproteobacteria</taxon>
        <taxon>Sphingomonadales</taxon>
        <taxon>Sphingomonadaceae</taxon>
        <taxon>Stakelama</taxon>
    </lineage>
</organism>
<feature type="transmembrane region" description="Helical" evidence="6">
    <location>
        <begin position="120"/>
        <end position="139"/>
    </location>
</feature>
<feature type="transmembrane region" description="Helical" evidence="6">
    <location>
        <begin position="321"/>
        <end position="338"/>
    </location>
</feature>
<dbReference type="Gene3D" id="1.20.1740.10">
    <property type="entry name" value="Amino acid/polyamine transporter I"/>
    <property type="match status" value="1"/>
</dbReference>
<accession>A0A8T4IGI6</accession>
<feature type="transmembrane region" description="Helical" evidence="6">
    <location>
        <begin position="12"/>
        <end position="36"/>
    </location>
</feature>
<evidence type="ECO:0000313" key="7">
    <source>
        <dbReference type="EMBL" id="MBR0553591.1"/>
    </source>
</evidence>
<keyword evidence="2" id="KW-1003">Cell membrane</keyword>
<dbReference type="PANTHER" id="PTHR42770">
    <property type="entry name" value="AMINO ACID TRANSPORTER-RELATED"/>
    <property type="match status" value="1"/>
</dbReference>
<evidence type="ECO:0000256" key="6">
    <source>
        <dbReference type="SAM" id="Phobius"/>
    </source>
</evidence>
<dbReference type="Pfam" id="PF13520">
    <property type="entry name" value="AA_permease_2"/>
    <property type="match status" value="1"/>
</dbReference>
<dbReference type="PIRSF" id="PIRSF006060">
    <property type="entry name" value="AA_transporter"/>
    <property type="match status" value="1"/>
</dbReference>
<keyword evidence="3 6" id="KW-0812">Transmembrane</keyword>
<feature type="transmembrane region" description="Helical" evidence="6">
    <location>
        <begin position="344"/>
        <end position="362"/>
    </location>
</feature>
<dbReference type="InterPro" id="IPR050367">
    <property type="entry name" value="APC_superfamily"/>
</dbReference>
<keyword evidence="8" id="KW-1185">Reference proteome</keyword>
<dbReference type="InterPro" id="IPR002293">
    <property type="entry name" value="AA/rel_permease1"/>
</dbReference>
<feature type="transmembrane region" description="Helical" evidence="6">
    <location>
        <begin position="187"/>
        <end position="205"/>
    </location>
</feature>
<evidence type="ECO:0000256" key="1">
    <source>
        <dbReference type="ARBA" id="ARBA00004651"/>
    </source>
</evidence>